<dbReference type="AlphaFoldDB" id="A0A1G2HFP9"/>
<evidence type="ECO:0000313" key="4">
    <source>
        <dbReference type="Proteomes" id="UP000179153"/>
    </source>
</evidence>
<dbReference type="InterPro" id="IPR013153">
    <property type="entry name" value="Prk_AAA"/>
</dbReference>
<feature type="region of interest" description="Disordered" evidence="1">
    <location>
        <begin position="1"/>
        <end position="51"/>
    </location>
</feature>
<feature type="compositionally biased region" description="Polar residues" evidence="1">
    <location>
        <begin position="41"/>
        <end position="51"/>
    </location>
</feature>
<dbReference type="PANTHER" id="PTHR30267:SF2">
    <property type="entry name" value="PROTEIN PRKA"/>
    <property type="match status" value="1"/>
</dbReference>
<feature type="compositionally biased region" description="Basic and acidic residues" evidence="1">
    <location>
        <begin position="18"/>
        <end position="27"/>
    </location>
</feature>
<dbReference type="PANTHER" id="PTHR30267">
    <property type="entry name" value="PROTEIN KINASE PRKA"/>
    <property type="match status" value="1"/>
</dbReference>
<dbReference type="InterPro" id="IPR010650">
    <property type="entry name" value="PrkA_C"/>
</dbReference>
<dbReference type="Pfam" id="PF06798">
    <property type="entry name" value="PrkA"/>
    <property type="match status" value="1"/>
</dbReference>
<dbReference type="EMBL" id="MHOI01000038">
    <property type="protein sequence ID" value="OGZ60728.1"/>
    <property type="molecule type" value="Genomic_DNA"/>
</dbReference>
<dbReference type="SMART" id="SM00763">
    <property type="entry name" value="AAA_PrkA"/>
    <property type="match status" value="1"/>
</dbReference>
<evidence type="ECO:0000256" key="1">
    <source>
        <dbReference type="SAM" id="MobiDB-lite"/>
    </source>
</evidence>
<gene>
    <name evidence="3" type="ORF">A2932_02235</name>
</gene>
<evidence type="ECO:0000313" key="3">
    <source>
        <dbReference type="EMBL" id="OGZ60728.1"/>
    </source>
</evidence>
<protein>
    <recommendedName>
        <fullName evidence="2">PrkA AAA domain-containing protein</fullName>
    </recommendedName>
</protein>
<sequence>MTSLKFNPKKSVRSLTNTDRRGQKVDAFDEQQGGLPRGEDMSNSQTPFSLNSLIERDKQHKRDKRLTRREASTVRDYIELVREDPQTAQNAHSRFLEILNHYGVTDVPERERWMNIPTEYNLFREVLFGVQKPVYEIAQYIKAGAQGLSTGKRILLLVGPTATGKSTFADILMHALENYDLKPVFALEGCPMQESPLHVLPRHMRSEISRELGVRIDGDLCPVCRNRLSAEFENTEEDGTKIVRWWDFPVTLFTFSINAGRGIGSFEPSDPKSQDIAELVGRENIQVTSTKGYEDPRAFSLNGELEKGNRGMVEGRELIKADEKLLWIFISVAEERQLKVQGSSFPHLYVDTLVLGHTNLEEYKKFSSNKANEALHDRIYVVQFPYALRVKDEVRIYEKLIKHESDFQRFNNVHIAPGALELAAVFAIRTRMRDDSELGVDPMLKIRAYNGDRILTDFKESEKRPIDLRELLEEGQSHNLEISQREGMFGVSSRDVLDALNTAIVEQGAGGCLTPLTTIRALRNVFEHRMGYTQEELARFREFLSSEEAGGIFNEYKSFVLKLVTKAYLRSYEDLARNLFKSYIEEVKFYLSRKRKYLVADGTDIPRDLHTGKPREPNIKLMSSIEQYRGISGSEADVFRGEILQAMGIMSDFNYETYEPLRDAVEKKLLADARTHLTLVLDTTQPHDEESRQRADDLITGLNDIGCCSVCRKEFLQQAAQFVSG</sequence>
<dbReference type="GO" id="GO:0004672">
    <property type="term" value="F:protein kinase activity"/>
    <property type="evidence" value="ECO:0007669"/>
    <property type="project" value="TreeGrafter"/>
</dbReference>
<dbReference type="Gene3D" id="3.40.50.300">
    <property type="entry name" value="P-loop containing nucleotide triphosphate hydrolases"/>
    <property type="match status" value="1"/>
</dbReference>
<name>A0A1G2HFP9_9BACT</name>
<comment type="caution">
    <text evidence="3">The sequence shown here is derived from an EMBL/GenBank/DDBJ whole genome shotgun (WGS) entry which is preliminary data.</text>
</comment>
<organism evidence="3 4">
    <name type="scientific">Candidatus Spechtbacteria bacterium RIFCSPLOWO2_01_FULL_46_10</name>
    <dbReference type="NCBI Taxonomy" id="1802163"/>
    <lineage>
        <taxon>Bacteria</taxon>
        <taxon>Candidatus Spechtiibacteriota</taxon>
    </lineage>
</organism>
<dbReference type="SUPFAM" id="SSF52540">
    <property type="entry name" value="P-loop containing nucleoside triphosphate hydrolases"/>
    <property type="match status" value="2"/>
</dbReference>
<reference evidence="3 4" key="1">
    <citation type="journal article" date="2016" name="Nat. Commun.">
        <title>Thousands of microbial genomes shed light on interconnected biogeochemical processes in an aquifer system.</title>
        <authorList>
            <person name="Anantharaman K."/>
            <person name="Brown C.T."/>
            <person name="Hug L.A."/>
            <person name="Sharon I."/>
            <person name="Castelle C.J."/>
            <person name="Probst A.J."/>
            <person name="Thomas B.C."/>
            <person name="Singh A."/>
            <person name="Wilkins M.J."/>
            <person name="Karaoz U."/>
            <person name="Brodie E.L."/>
            <person name="Williams K.H."/>
            <person name="Hubbard S.S."/>
            <person name="Banfield J.F."/>
        </authorList>
    </citation>
    <scope>NUCLEOTIDE SEQUENCE [LARGE SCALE GENOMIC DNA]</scope>
</reference>
<dbReference type="Proteomes" id="UP000179153">
    <property type="component" value="Unassembled WGS sequence"/>
</dbReference>
<dbReference type="STRING" id="1802163.A2932_02235"/>
<accession>A0A1G2HFP9</accession>
<dbReference type="Pfam" id="PF08298">
    <property type="entry name" value="AAA_PrkA"/>
    <property type="match status" value="1"/>
</dbReference>
<feature type="domain" description="PrkA AAA" evidence="2">
    <location>
        <begin position="72"/>
        <end position="439"/>
    </location>
</feature>
<proteinExistence type="predicted"/>
<dbReference type="InterPro" id="IPR027417">
    <property type="entry name" value="P-loop_NTPase"/>
</dbReference>
<dbReference type="CDD" id="cd02019">
    <property type="entry name" value="NK"/>
    <property type="match status" value="1"/>
</dbReference>
<evidence type="ECO:0000259" key="2">
    <source>
        <dbReference type="SMART" id="SM00763"/>
    </source>
</evidence>